<comment type="caution">
    <text evidence="3">The sequence shown here is derived from an EMBL/GenBank/DDBJ whole genome shotgun (WGS) entry which is preliminary data.</text>
</comment>
<dbReference type="InterPro" id="IPR004046">
    <property type="entry name" value="GST_C"/>
</dbReference>
<accession>A0ABR3P628</accession>
<evidence type="ECO:0000313" key="4">
    <source>
        <dbReference type="Proteomes" id="UP001562354"/>
    </source>
</evidence>
<feature type="domain" description="GST C-terminal" evidence="2">
    <location>
        <begin position="106"/>
        <end position="230"/>
    </location>
</feature>
<proteinExistence type="predicted"/>
<dbReference type="PANTHER" id="PTHR11571:SF150">
    <property type="entry name" value="GLUTATHIONE S-TRANSFERASE"/>
    <property type="match status" value="1"/>
</dbReference>
<dbReference type="GeneID" id="95979475"/>
<dbReference type="InterPro" id="IPR010987">
    <property type="entry name" value="Glutathione-S-Trfase_C-like"/>
</dbReference>
<reference evidence="3 4" key="1">
    <citation type="submission" date="2024-07" db="EMBL/GenBank/DDBJ databases">
        <title>Draft sequence of the Neodothiora populina.</title>
        <authorList>
            <person name="Drown D.D."/>
            <person name="Schuette U.S."/>
            <person name="Buechlein A.B."/>
            <person name="Rusch D.R."/>
            <person name="Winton L.W."/>
            <person name="Adams G.A."/>
        </authorList>
    </citation>
    <scope>NUCLEOTIDE SEQUENCE [LARGE SCALE GENOMIC DNA]</scope>
    <source>
        <strain evidence="3 4">CPC 39397</strain>
    </source>
</reference>
<dbReference type="RefSeq" id="XP_069197811.1">
    <property type="nucleotide sequence ID" value="XM_069345611.1"/>
</dbReference>
<evidence type="ECO:0008006" key="5">
    <source>
        <dbReference type="Google" id="ProtNLM"/>
    </source>
</evidence>
<dbReference type="CDD" id="cd03192">
    <property type="entry name" value="GST_C_Sigma_like"/>
    <property type="match status" value="1"/>
</dbReference>
<dbReference type="Pfam" id="PF02798">
    <property type="entry name" value="GST_N"/>
    <property type="match status" value="1"/>
</dbReference>
<dbReference type="InterPro" id="IPR050213">
    <property type="entry name" value="GST_superfamily"/>
</dbReference>
<dbReference type="InterPro" id="IPR036249">
    <property type="entry name" value="Thioredoxin-like_sf"/>
</dbReference>
<dbReference type="SFLD" id="SFLDS00019">
    <property type="entry name" value="Glutathione_Transferase_(cytos"/>
    <property type="match status" value="1"/>
</dbReference>
<dbReference type="PROSITE" id="PS50404">
    <property type="entry name" value="GST_NTER"/>
    <property type="match status" value="1"/>
</dbReference>
<dbReference type="Gene3D" id="1.20.1050.10">
    <property type="match status" value="1"/>
</dbReference>
<dbReference type="Pfam" id="PF14497">
    <property type="entry name" value="GST_C_3"/>
    <property type="match status" value="1"/>
</dbReference>
<sequence length="230" mass="26263">MPTTKEIGQAGEANKKIGGVPTLHYFDFQSRGRGQVVRLLWEDAGIAYKDIRYSFEEYPDYKKSTISQLNPAATIPVIELDGRILTQSYAILRHFARQLGAYDGQTEEEKYWADAMCDLAIDWRTLFIIAFFSPDKDKLYPDHQKGNRANFLKALNQHLSSHEASQSGPFVIGGTITYADLVIYQICHDEQLTQNGREGLKEYPRLIKLVDAVEDRPHIKNFLNSDRYLG</sequence>
<dbReference type="InterPro" id="IPR004045">
    <property type="entry name" value="Glutathione_S-Trfase_N"/>
</dbReference>
<feature type="domain" description="GST N-terminal" evidence="1">
    <location>
        <begin position="21"/>
        <end position="103"/>
    </location>
</feature>
<dbReference type="InterPro" id="IPR040079">
    <property type="entry name" value="Glutathione_S-Trfase"/>
</dbReference>
<dbReference type="Gene3D" id="3.40.30.10">
    <property type="entry name" value="Glutaredoxin"/>
    <property type="match status" value="1"/>
</dbReference>
<dbReference type="PANTHER" id="PTHR11571">
    <property type="entry name" value="GLUTATHIONE S-TRANSFERASE"/>
    <property type="match status" value="1"/>
</dbReference>
<name>A0ABR3P628_9PEZI</name>
<dbReference type="SUPFAM" id="SSF47616">
    <property type="entry name" value="GST C-terminal domain-like"/>
    <property type="match status" value="1"/>
</dbReference>
<gene>
    <name evidence="3" type="ORF">AAFC00_005776</name>
</gene>
<dbReference type="Proteomes" id="UP001562354">
    <property type="component" value="Unassembled WGS sequence"/>
</dbReference>
<dbReference type="EMBL" id="JBFMKM010000013">
    <property type="protein sequence ID" value="KAL1301535.1"/>
    <property type="molecule type" value="Genomic_DNA"/>
</dbReference>
<dbReference type="InterPro" id="IPR036282">
    <property type="entry name" value="Glutathione-S-Trfase_C_sf"/>
</dbReference>
<evidence type="ECO:0000259" key="2">
    <source>
        <dbReference type="PROSITE" id="PS50405"/>
    </source>
</evidence>
<dbReference type="SUPFAM" id="SSF52833">
    <property type="entry name" value="Thioredoxin-like"/>
    <property type="match status" value="1"/>
</dbReference>
<dbReference type="PROSITE" id="PS50405">
    <property type="entry name" value="GST_CTER"/>
    <property type="match status" value="1"/>
</dbReference>
<evidence type="ECO:0000259" key="1">
    <source>
        <dbReference type="PROSITE" id="PS50404"/>
    </source>
</evidence>
<evidence type="ECO:0000313" key="3">
    <source>
        <dbReference type="EMBL" id="KAL1301535.1"/>
    </source>
</evidence>
<organism evidence="3 4">
    <name type="scientific">Neodothiora populina</name>
    <dbReference type="NCBI Taxonomy" id="2781224"/>
    <lineage>
        <taxon>Eukaryota</taxon>
        <taxon>Fungi</taxon>
        <taxon>Dikarya</taxon>
        <taxon>Ascomycota</taxon>
        <taxon>Pezizomycotina</taxon>
        <taxon>Dothideomycetes</taxon>
        <taxon>Dothideomycetidae</taxon>
        <taxon>Dothideales</taxon>
        <taxon>Dothioraceae</taxon>
        <taxon>Neodothiora</taxon>
    </lineage>
</organism>
<keyword evidence="4" id="KW-1185">Reference proteome</keyword>
<protein>
    <recommendedName>
        <fullName evidence="5">Glutathione S-transferase</fullName>
    </recommendedName>
</protein>
<dbReference type="CDD" id="cd03039">
    <property type="entry name" value="GST_N_Sigma_like"/>
    <property type="match status" value="1"/>
</dbReference>